<comment type="caution">
    <text evidence="3">The sequence shown here is derived from an EMBL/GenBank/DDBJ whole genome shotgun (WGS) entry which is preliminary data.</text>
</comment>
<feature type="transmembrane region" description="Helical" evidence="1">
    <location>
        <begin position="63"/>
        <end position="83"/>
    </location>
</feature>
<evidence type="ECO:0000313" key="4">
    <source>
        <dbReference type="Proteomes" id="UP001431429"/>
    </source>
</evidence>
<reference evidence="3" key="1">
    <citation type="submission" date="2022-06" db="EMBL/GenBank/DDBJ databases">
        <title>Genome public.</title>
        <authorList>
            <person name="Sun Q."/>
        </authorList>
    </citation>
    <scope>NUCLEOTIDE SEQUENCE</scope>
    <source>
        <strain evidence="3">CWNU-1</strain>
    </source>
</reference>
<dbReference type="Gene3D" id="3.60.10.10">
    <property type="entry name" value="Endonuclease/exonuclease/phosphatase"/>
    <property type="match status" value="1"/>
</dbReference>
<gene>
    <name evidence="3" type="ORF">NBG84_11870</name>
</gene>
<dbReference type="GO" id="GO:0004519">
    <property type="term" value="F:endonuclease activity"/>
    <property type="evidence" value="ECO:0007669"/>
    <property type="project" value="UniProtKB-KW"/>
</dbReference>
<keyword evidence="3" id="KW-0255">Endonuclease</keyword>
<feature type="transmembrane region" description="Helical" evidence="1">
    <location>
        <begin position="38"/>
        <end position="56"/>
    </location>
</feature>
<feature type="domain" description="Endonuclease/exonuclease/phosphatase" evidence="2">
    <location>
        <begin position="95"/>
        <end position="297"/>
    </location>
</feature>
<keyword evidence="3" id="KW-0540">Nuclease</keyword>
<evidence type="ECO:0000259" key="2">
    <source>
        <dbReference type="Pfam" id="PF03372"/>
    </source>
</evidence>
<dbReference type="EMBL" id="JAMQAW010000009">
    <property type="protein sequence ID" value="MCM2388980.1"/>
    <property type="molecule type" value="Genomic_DNA"/>
</dbReference>
<accession>A0ABT0UKJ3</accession>
<evidence type="ECO:0000256" key="1">
    <source>
        <dbReference type="SAM" id="Phobius"/>
    </source>
</evidence>
<dbReference type="RefSeq" id="WP_250919370.1">
    <property type="nucleotide sequence ID" value="NZ_JAMQAW010000009.1"/>
</dbReference>
<name>A0ABT0UKJ3_9ACTN</name>
<keyword evidence="1" id="KW-0472">Membrane</keyword>
<sequence length="306" mass="32698">MSRGRSALVASSLLVAGLLTFPGAVPNGGVRLGSLLETFLPWLGLAIPVLIVLACLRRSVIVWSAFLVPVVAWLAQFGGLLPLQPGAGYDLTVVQHNVSDENADPSGTARKLLKANADLIALEELTSSSRPTIGAVLAPDYPHHVVVGTVGLWSKLPLTDARRVDIKPKAVGEGWDRGMRVTAKTEHGDIAVYVAHLPSVRLSPSAGFRSAWRDESAALLGMAIVAERLEKVILLGDLNSTVDDRGLSPLTSQLDPPRTGLAFSWPARFPLARIDQIMTRTATATHIWSLPPTTSDHLPIAAHIRL</sequence>
<dbReference type="InterPro" id="IPR005135">
    <property type="entry name" value="Endo/exonuclease/phosphatase"/>
</dbReference>
<keyword evidence="3" id="KW-0378">Hydrolase</keyword>
<dbReference type="InterPro" id="IPR036691">
    <property type="entry name" value="Endo/exonu/phosph_ase_sf"/>
</dbReference>
<dbReference type="Pfam" id="PF03372">
    <property type="entry name" value="Exo_endo_phos"/>
    <property type="match status" value="1"/>
</dbReference>
<organism evidence="3 4">
    <name type="scientific">Streptomyces albipurpureus</name>
    <dbReference type="NCBI Taxonomy" id="2897419"/>
    <lineage>
        <taxon>Bacteria</taxon>
        <taxon>Bacillati</taxon>
        <taxon>Actinomycetota</taxon>
        <taxon>Actinomycetes</taxon>
        <taxon>Kitasatosporales</taxon>
        <taxon>Streptomycetaceae</taxon>
        <taxon>Streptomyces</taxon>
    </lineage>
</organism>
<keyword evidence="4" id="KW-1185">Reference proteome</keyword>
<keyword evidence="1" id="KW-0812">Transmembrane</keyword>
<dbReference type="Proteomes" id="UP001431429">
    <property type="component" value="Unassembled WGS sequence"/>
</dbReference>
<proteinExistence type="predicted"/>
<evidence type="ECO:0000313" key="3">
    <source>
        <dbReference type="EMBL" id="MCM2388980.1"/>
    </source>
</evidence>
<protein>
    <submittedName>
        <fullName evidence="3">Endonuclease/exonuclease/phosphatase family protein</fullName>
    </submittedName>
</protein>
<dbReference type="SUPFAM" id="SSF56219">
    <property type="entry name" value="DNase I-like"/>
    <property type="match status" value="1"/>
</dbReference>
<keyword evidence="1" id="KW-1133">Transmembrane helix</keyword>